<feature type="region of interest" description="Disordered" evidence="1">
    <location>
        <begin position="1"/>
        <end position="57"/>
    </location>
</feature>
<proteinExistence type="predicted"/>
<dbReference type="PROSITE" id="PS50112">
    <property type="entry name" value="PAS"/>
    <property type="match status" value="1"/>
</dbReference>
<dbReference type="SUPFAM" id="SSF141868">
    <property type="entry name" value="EAL domain-like"/>
    <property type="match status" value="1"/>
</dbReference>
<evidence type="ECO:0000259" key="3">
    <source>
        <dbReference type="PROSITE" id="PS50883"/>
    </source>
</evidence>
<evidence type="ECO:0000259" key="4">
    <source>
        <dbReference type="PROSITE" id="PS50887"/>
    </source>
</evidence>
<dbReference type="InterPro" id="IPR043128">
    <property type="entry name" value="Rev_trsase/Diguanyl_cyclase"/>
</dbReference>
<feature type="compositionally biased region" description="Low complexity" evidence="1">
    <location>
        <begin position="291"/>
        <end position="312"/>
    </location>
</feature>
<dbReference type="InterPro" id="IPR035919">
    <property type="entry name" value="EAL_sf"/>
</dbReference>
<evidence type="ECO:0000256" key="1">
    <source>
        <dbReference type="SAM" id="MobiDB-lite"/>
    </source>
</evidence>
<dbReference type="NCBIfam" id="TIGR00254">
    <property type="entry name" value="GGDEF"/>
    <property type="match status" value="1"/>
</dbReference>
<name>A0A5R9JCL8_9PROT</name>
<dbReference type="PANTHER" id="PTHR44757">
    <property type="entry name" value="DIGUANYLATE CYCLASE DGCP"/>
    <property type="match status" value="1"/>
</dbReference>
<protein>
    <submittedName>
        <fullName evidence="5">EAL domain-containing protein</fullName>
    </submittedName>
</protein>
<dbReference type="InterPro" id="IPR052155">
    <property type="entry name" value="Biofilm_reg_signaling"/>
</dbReference>
<dbReference type="Gene3D" id="3.20.20.450">
    <property type="entry name" value="EAL domain"/>
    <property type="match status" value="1"/>
</dbReference>
<comment type="caution">
    <text evidence="5">The sequence shown here is derived from an EMBL/GenBank/DDBJ whole genome shotgun (WGS) entry which is preliminary data.</text>
</comment>
<dbReference type="EMBL" id="VCDI01000002">
    <property type="protein sequence ID" value="TLU73361.1"/>
    <property type="molecule type" value="Genomic_DNA"/>
</dbReference>
<accession>A0A5R9JCL8</accession>
<feature type="domain" description="GGDEF" evidence="4">
    <location>
        <begin position="219"/>
        <end position="384"/>
    </location>
</feature>
<dbReference type="SUPFAM" id="SSF55073">
    <property type="entry name" value="Nucleotide cyclase"/>
    <property type="match status" value="2"/>
</dbReference>
<feature type="region of interest" description="Disordered" evidence="1">
    <location>
        <begin position="291"/>
        <end position="315"/>
    </location>
</feature>
<dbReference type="Proteomes" id="UP000305654">
    <property type="component" value="Unassembled WGS sequence"/>
</dbReference>
<dbReference type="Gene3D" id="3.30.450.20">
    <property type="entry name" value="PAS domain"/>
    <property type="match status" value="1"/>
</dbReference>
<dbReference type="InterPro" id="IPR013656">
    <property type="entry name" value="PAS_4"/>
</dbReference>
<dbReference type="CDD" id="cd01949">
    <property type="entry name" value="GGDEF"/>
    <property type="match status" value="1"/>
</dbReference>
<dbReference type="Pfam" id="PF00563">
    <property type="entry name" value="EAL"/>
    <property type="match status" value="1"/>
</dbReference>
<evidence type="ECO:0000259" key="2">
    <source>
        <dbReference type="PROSITE" id="PS50112"/>
    </source>
</evidence>
<dbReference type="InterPro" id="IPR001633">
    <property type="entry name" value="EAL_dom"/>
</dbReference>
<dbReference type="Pfam" id="PF08448">
    <property type="entry name" value="PAS_4"/>
    <property type="match status" value="1"/>
</dbReference>
<sequence>MMPGPPGPSFPQRGLRPLRTRHDESHASFRASGRSRPAPACAGDRGTSGGPRPMSRDDDAMFQVIDAVPALVSVCDADGRYVFVNALHARLAGTHPAALAGLRPSDAFGEAYESRHLPLDRLVLRTGNALPSFEEEISDRTNTVRILLTTKTPFRPPVPGGGGSQPLCILTTSLDITERRRAEARLTQLATHDSLTGLANRLLLRSRLERRLEQPRSRTTCAVLFLDLDFFKLANDQIGHEQGDALLCEVARRLEKAVGPGDLVARLGADEFAILQSIPQRPVDAAPVTVPPDFATPDSATPAAAAAQPDATESTPSTVLAQRVLHLLEAPFQCGGEAVHITCSIGIALHPQDGATAGELLRSAELAMHGAKSDGRACWRLCVPNLSEQADLAARLRTDLREALERGEFVVHYQPQVALSTGHIAGVEALLRWNRPGVGLLRPGDFLQGANEAGLTDAIDRWVLQQACQDAADWHAMGLPRVRLGINLSPRILGSGQALDLVTETLAITGLEPTLLELELTEGDLVEDFEAAGEMLGSLRQLGVAIAIDDFGMGYSSLNYVKSFPVDRLKIDQSFVRDLETEGQDAAIVHAIIALGHSLGLSIVAEGVETVGQLSLLMNDGCDEIQGYYFSEPLPRGELEDILRREQVLAGPMPVEPL</sequence>
<dbReference type="InterPro" id="IPR000160">
    <property type="entry name" value="GGDEF_dom"/>
</dbReference>
<dbReference type="Gene3D" id="3.30.70.270">
    <property type="match status" value="1"/>
</dbReference>
<dbReference type="AlphaFoldDB" id="A0A5R9JCL8"/>
<dbReference type="InterPro" id="IPR035965">
    <property type="entry name" value="PAS-like_dom_sf"/>
</dbReference>
<dbReference type="OrthoDB" id="9793210at2"/>
<feature type="domain" description="PAS" evidence="2">
    <location>
        <begin position="57"/>
        <end position="101"/>
    </location>
</feature>
<dbReference type="CDD" id="cd01948">
    <property type="entry name" value="EAL"/>
    <property type="match status" value="1"/>
</dbReference>
<keyword evidence="6" id="KW-1185">Reference proteome</keyword>
<dbReference type="PROSITE" id="PS50887">
    <property type="entry name" value="GGDEF"/>
    <property type="match status" value="1"/>
</dbReference>
<evidence type="ECO:0000313" key="6">
    <source>
        <dbReference type="Proteomes" id="UP000305654"/>
    </source>
</evidence>
<dbReference type="InterPro" id="IPR029787">
    <property type="entry name" value="Nucleotide_cyclase"/>
</dbReference>
<feature type="domain" description="EAL" evidence="3">
    <location>
        <begin position="393"/>
        <end position="647"/>
    </location>
</feature>
<dbReference type="PROSITE" id="PS50883">
    <property type="entry name" value="EAL"/>
    <property type="match status" value="1"/>
</dbReference>
<gene>
    <name evidence="5" type="ORF">FE263_08155</name>
</gene>
<dbReference type="Pfam" id="PF00990">
    <property type="entry name" value="GGDEF"/>
    <property type="match status" value="2"/>
</dbReference>
<dbReference type="SUPFAM" id="SSF55785">
    <property type="entry name" value="PYP-like sensor domain (PAS domain)"/>
    <property type="match status" value="1"/>
</dbReference>
<organism evidence="5 6">
    <name type="scientific">Lichenicoccus roseus</name>
    <dbReference type="NCBI Taxonomy" id="2683649"/>
    <lineage>
        <taxon>Bacteria</taxon>
        <taxon>Pseudomonadati</taxon>
        <taxon>Pseudomonadota</taxon>
        <taxon>Alphaproteobacteria</taxon>
        <taxon>Acetobacterales</taxon>
        <taxon>Acetobacteraceae</taxon>
        <taxon>Lichenicoccus</taxon>
    </lineage>
</organism>
<dbReference type="SMART" id="SM00267">
    <property type="entry name" value="GGDEF"/>
    <property type="match status" value="1"/>
</dbReference>
<evidence type="ECO:0000313" key="5">
    <source>
        <dbReference type="EMBL" id="TLU73361.1"/>
    </source>
</evidence>
<reference evidence="5 6" key="1">
    <citation type="submission" date="2019-05" db="EMBL/GenBank/DDBJ databases">
        <authorList>
            <person name="Pankratov T."/>
            <person name="Grouzdev D."/>
        </authorList>
    </citation>
    <scope>NUCLEOTIDE SEQUENCE [LARGE SCALE GENOMIC DNA]</scope>
    <source>
        <strain evidence="5 6">KEBCLARHB70R</strain>
    </source>
</reference>
<dbReference type="InterPro" id="IPR000014">
    <property type="entry name" value="PAS"/>
</dbReference>
<dbReference type="SMART" id="SM00052">
    <property type="entry name" value="EAL"/>
    <property type="match status" value="1"/>
</dbReference>
<dbReference type="PANTHER" id="PTHR44757:SF2">
    <property type="entry name" value="BIOFILM ARCHITECTURE MAINTENANCE PROTEIN MBAA"/>
    <property type="match status" value="1"/>
</dbReference>